<protein>
    <submittedName>
        <fullName evidence="1">Uncharacterized protein</fullName>
    </submittedName>
</protein>
<dbReference type="EMBL" id="JAHEWX010000010">
    <property type="protein sequence ID" value="MBT1542010.1"/>
    <property type="molecule type" value="Genomic_DNA"/>
</dbReference>
<accession>A0A9Q2W6Q9</accession>
<evidence type="ECO:0000313" key="1">
    <source>
        <dbReference type="EMBL" id="MBT1542010.1"/>
    </source>
</evidence>
<comment type="caution">
    <text evidence="1">The sequence shown here is derived from an EMBL/GenBank/DDBJ whole genome shotgun (WGS) entry which is preliminary data.</text>
</comment>
<dbReference type="RefSeq" id="WP_214563091.1">
    <property type="nucleotide sequence ID" value="NZ_JAHEWX010000010.1"/>
</dbReference>
<reference evidence="1" key="1">
    <citation type="submission" date="2021-05" db="EMBL/GenBank/DDBJ databases">
        <title>Whole genome sequence of Curtobacterium flaccumfaciens pv. flaccumfaciens strain CFBP 3417.</title>
        <authorList>
            <person name="Osdaghi E."/>
            <person name="Taghouti G."/>
            <person name="Portier P."/>
            <person name="Fazliarab A."/>
            <person name="Taghavi S.M."/>
            <person name="Briand M."/>
            <person name="Le-Saux M."/>
            <person name="Jacques M.-A."/>
        </authorList>
    </citation>
    <scope>NUCLEOTIDE SEQUENCE</scope>
    <source>
        <strain evidence="1">CFBP 3417</strain>
    </source>
</reference>
<dbReference type="AlphaFoldDB" id="A0A9Q2W6Q9"/>
<evidence type="ECO:0000313" key="2">
    <source>
        <dbReference type="Proteomes" id="UP000709437"/>
    </source>
</evidence>
<name>A0A9Q2W6Q9_9MICO</name>
<gene>
    <name evidence="1" type="ORF">KK103_09570</name>
</gene>
<organism evidence="1 2">
    <name type="scientific">Curtobacterium flaccumfaciens pv. flaccumfaciens</name>
    <dbReference type="NCBI Taxonomy" id="138532"/>
    <lineage>
        <taxon>Bacteria</taxon>
        <taxon>Bacillati</taxon>
        <taxon>Actinomycetota</taxon>
        <taxon>Actinomycetes</taxon>
        <taxon>Micrococcales</taxon>
        <taxon>Microbacteriaceae</taxon>
        <taxon>Curtobacterium</taxon>
    </lineage>
</organism>
<proteinExistence type="predicted"/>
<sequence length="146" mass="15690">MRLTTPDNLPVPEAGDDVDPLEDWLGDLADAVQKALRRDTDWKAVPITASSVVTDSSEPAQYRVLNGVVYLRGVLVAKSGNLPSGNYVTLPTEYAPVGTRFVALLYQGVATACRFIANTNGTLNFNHNGISTTSVRLDGAFWPLPA</sequence>
<dbReference type="Proteomes" id="UP000709437">
    <property type="component" value="Unassembled WGS sequence"/>
</dbReference>